<dbReference type="Pfam" id="PF00583">
    <property type="entry name" value="Acetyltransf_1"/>
    <property type="match status" value="2"/>
</dbReference>
<evidence type="ECO:0000259" key="1">
    <source>
        <dbReference type="PROSITE" id="PS51186"/>
    </source>
</evidence>
<protein>
    <submittedName>
        <fullName evidence="2">GNAT superfamily N-acetyltransferase</fullName>
    </submittedName>
</protein>
<dbReference type="CDD" id="cd04301">
    <property type="entry name" value="NAT_SF"/>
    <property type="match status" value="1"/>
</dbReference>
<keyword evidence="3" id="KW-1185">Reference proteome</keyword>
<dbReference type="PANTHER" id="PTHR43072">
    <property type="entry name" value="N-ACETYLTRANSFERASE"/>
    <property type="match status" value="1"/>
</dbReference>
<organism evidence="2 3">
    <name type="scientific">Streptomyces candidus</name>
    <dbReference type="NCBI Taxonomy" id="67283"/>
    <lineage>
        <taxon>Bacteria</taxon>
        <taxon>Bacillati</taxon>
        <taxon>Actinomycetota</taxon>
        <taxon>Actinomycetes</taxon>
        <taxon>Kitasatosporales</taxon>
        <taxon>Streptomycetaceae</taxon>
        <taxon>Streptomyces</taxon>
    </lineage>
</organism>
<dbReference type="InterPro" id="IPR016181">
    <property type="entry name" value="Acyl_CoA_acyltransferase"/>
</dbReference>
<sequence>MTVTIREYRPGSPDAESVVRLRRATAPFVVTTAEAVSCGMANAHPAGRYRLLLAEDNSTGQVVGSLHAGLSYRSPVPGHAFGVPHVHPEHRGRGTGTELLRRAEEYLAGLGATTLHVWTADGGDRAFAEKRGFAAGHTMHHLRLALADDGVPEVPALPPGFALRSAEGLGDDPHALYEADAEAARDEPGSVPVSLDDYDDWRRTTWDVPVLDRALTTLVYADDGRVAAFTLAHTDGRTRYSSGMTGVREQFRGLGLAKAAKADSLRRARAAGCLEAYTGNDAVNGPMLAVNRWCGYAHCATEVEYVRALA</sequence>
<keyword evidence="2" id="KW-0808">Transferase</keyword>
<dbReference type="Proteomes" id="UP000540423">
    <property type="component" value="Unassembled WGS sequence"/>
</dbReference>
<evidence type="ECO:0000313" key="3">
    <source>
        <dbReference type="Proteomes" id="UP000540423"/>
    </source>
</evidence>
<dbReference type="AlphaFoldDB" id="A0A7X0HFG3"/>
<proteinExistence type="predicted"/>
<name>A0A7X0HFG3_9ACTN</name>
<feature type="domain" description="N-acetyltransferase" evidence="1">
    <location>
        <begin position="3"/>
        <end position="158"/>
    </location>
</feature>
<dbReference type="RefSeq" id="WP_185030973.1">
    <property type="nucleotide sequence ID" value="NZ_BNBN01000008.1"/>
</dbReference>
<feature type="domain" description="N-acetyltransferase" evidence="1">
    <location>
        <begin position="161"/>
        <end position="310"/>
    </location>
</feature>
<dbReference type="Gene3D" id="3.40.630.30">
    <property type="match status" value="1"/>
</dbReference>
<dbReference type="InterPro" id="IPR000182">
    <property type="entry name" value="GNAT_dom"/>
</dbReference>
<evidence type="ECO:0000313" key="2">
    <source>
        <dbReference type="EMBL" id="MBB6436518.1"/>
    </source>
</evidence>
<dbReference type="PROSITE" id="PS51186">
    <property type="entry name" value="GNAT"/>
    <property type="match status" value="2"/>
</dbReference>
<dbReference type="SUPFAM" id="SSF55729">
    <property type="entry name" value="Acyl-CoA N-acyltransferases (Nat)"/>
    <property type="match status" value="2"/>
</dbReference>
<accession>A0A7X0HFG3</accession>
<dbReference type="EMBL" id="JACHEM010000006">
    <property type="protein sequence ID" value="MBB6436518.1"/>
    <property type="molecule type" value="Genomic_DNA"/>
</dbReference>
<comment type="caution">
    <text evidence="2">The sequence shown here is derived from an EMBL/GenBank/DDBJ whole genome shotgun (WGS) entry which is preliminary data.</text>
</comment>
<reference evidence="2 3" key="1">
    <citation type="submission" date="2020-08" db="EMBL/GenBank/DDBJ databases">
        <title>Genomic Encyclopedia of Type Strains, Phase IV (KMG-IV): sequencing the most valuable type-strain genomes for metagenomic binning, comparative biology and taxonomic classification.</title>
        <authorList>
            <person name="Goeker M."/>
        </authorList>
    </citation>
    <scope>NUCLEOTIDE SEQUENCE [LARGE SCALE GENOMIC DNA]</scope>
    <source>
        <strain evidence="2 3">DSM 40141</strain>
    </source>
</reference>
<gene>
    <name evidence="2" type="ORF">HNQ79_002982</name>
</gene>
<dbReference type="GO" id="GO:0016747">
    <property type="term" value="F:acyltransferase activity, transferring groups other than amino-acyl groups"/>
    <property type="evidence" value="ECO:0007669"/>
    <property type="project" value="InterPro"/>
</dbReference>